<evidence type="ECO:0000256" key="8">
    <source>
        <dbReference type="ARBA" id="ARBA00023077"/>
    </source>
</evidence>
<comment type="subcellular location">
    <subcellularLocation>
        <location evidence="1 12">Cell outer membrane</location>
        <topology evidence="1 12">Multi-pass membrane protein</topology>
    </subcellularLocation>
</comment>
<dbReference type="InterPro" id="IPR036942">
    <property type="entry name" value="Beta-barrel_TonB_sf"/>
</dbReference>
<evidence type="ECO:0000313" key="17">
    <source>
        <dbReference type="Proteomes" id="UP000501812"/>
    </source>
</evidence>
<protein>
    <submittedName>
        <fullName evidence="16">TonB-dependent siderophore receptor</fullName>
    </submittedName>
</protein>
<dbReference type="Gene3D" id="2.170.130.10">
    <property type="entry name" value="TonB-dependent receptor, plug domain"/>
    <property type="match status" value="1"/>
</dbReference>
<evidence type="ECO:0000256" key="9">
    <source>
        <dbReference type="ARBA" id="ARBA00023136"/>
    </source>
</evidence>
<keyword evidence="9 12" id="KW-0472">Membrane</keyword>
<keyword evidence="7" id="KW-0406">Ion transport</keyword>
<dbReference type="CDD" id="cd01347">
    <property type="entry name" value="ligand_gated_channel"/>
    <property type="match status" value="1"/>
</dbReference>
<comment type="similarity">
    <text evidence="2 12 13">Belongs to the TonB-dependent receptor family.</text>
</comment>
<keyword evidence="3 12" id="KW-0813">Transport</keyword>
<dbReference type="FunFam" id="2.170.130.10:FF:000001">
    <property type="entry name" value="Catecholate siderophore TonB-dependent receptor"/>
    <property type="match status" value="1"/>
</dbReference>
<keyword evidence="4 12" id="KW-1134">Transmembrane beta strand</keyword>
<dbReference type="SUPFAM" id="SSF56935">
    <property type="entry name" value="Porins"/>
    <property type="match status" value="1"/>
</dbReference>
<proteinExistence type="inferred from homology"/>
<dbReference type="PROSITE" id="PS52016">
    <property type="entry name" value="TONB_DEPENDENT_REC_3"/>
    <property type="match status" value="1"/>
</dbReference>
<dbReference type="RefSeq" id="WP_169452902.1">
    <property type="nucleotide sequence ID" value="NZ_CP051774.1"/>
</dbReference>
<sequence>MKTDPAQLLLNLRTTSRPDGLAVTGTLLALSQLAAPVAVAQEEKKDENKKPEELAELVVDANQEKKLYKPERLQSPKVTQPLRDVAKTITVIPTEVMKAQNATNLRDVLRNVPGISMQAGEGGGGPAGDNLSIRGFSSRSDIFVDGMRDTAGGGYSRDPFNFEQVEVTKGPSSTTTGRGSTGGSINIVTKTPHLDNGYNFNLGGGTDDYFRGTFDVNQEIPNLNGVAVRLNGLYHDQMIPGRDYVENERWGIAPSIAFGLGTDTRFTLNYMHLDQDNVPDYGIPWVARTSTNPMLPPGIPYGVGFDSYYGNLNRDYEKTITDILTGTFEHDFNEDLKLRSTLRYGHNVRDSVTTAPRFVNVNTSPILNQQFQSRDQTDESYYSQTDLRYDFNTGTVEHQVVGGLELGREDSINHGRTAYNLDGTPVTTAQTPQTNLWFPNPFGDPDLAIRNGSFTETSSDIVALYLFDTITINKNWEVNGGLRWDYYDTDYTSRTTAGVITPLQRDDSMLSYQAAVTYKPVEEGSIYLSYGTSFNPSTENLTYIAAPTGTNNTLSLFQADPEENETVELGAKWEFFDEKLLVSGAVFRTEKTNARTTDPADPSVVTLTGEQVVKGFEFGVTGQITDKWSITGGYTYLDGEVKESAVPAEVGSELSNTPENSFSIWTDYVLPAGFNVGAGAQFVDSRFNNNNETTRQTAPSFTIFNAMVGYQATENLSLQLNINNLTDEDYIDRVGGGHFVPGAGRSAVLSATMTF</sequence>
<feature type="domain" description="TonB-dependent receptor-like beta-barrel" evidence="14">
    <location>
        <begin position="259"/>
        <end position="725"/>
    </location>
</feature>
<evidence type="ECO:0000256" key="3">
    <source>
        <dbReference type="ARBA" id="ARBA00022448"/>
    </source>
</evidence>
<organism evidence="16 17">
    <name type="scientific">Luteolibacter luteus</name>
    <dbReference type="NCBI Taxonomy" id="2728835"/>
    <lineage>
        <taxon>Bacteria</taxon>
        <taxon>Pseudomonadati</taxon>
        <taxon>Verrucomicrobiota</taxon>
        <taxon>Verrucomicrobiia</taxon>
        <taxon>Verrucomicrobiales</taxon>
        <taxon>Verrucomicrobiaceae</taxon>
        <taxon>Luteolibacter</taxon>
    </lineage>
</organism>
<dbReference type="PANTHER" id="PTHR32552">
    <property type="entry name" value="FERRICHROME IRON RECEPTOR-RELATED"/>
    <property type="match status" value="1"/>
</dbReference>
<keyword evidence="11 12" id="KW-0998">Cell outer membrane</keyword>
<dbReference type="PANTHER" id="PTHR32552:SF83">
    <property type="entry name" value="BLR3904 PROTEIN"/>
    <property type="match status" value="1"/>
</dbReference>
<evidence type="ECO:0000256" key="7">
    <source>
        <dbReference type="ARBA" id="ARBA00023065"/>
    </source>
</evidence>
<keyword evidence="10 16" id="KW-0675">Receptor</keyword>
<evidence type="ECO:0000256" key="5">
    <source>
        <dbReference type="ARBA" id="ARBA00022692"/>
    </source>
</evidence>
<reference evidence="16 17" key="1">
    <citation type="submission" date="2020-04" db="EMBL/GenBank/DDBJ databases">
        <title>Luteolibacter sp. G-1-1-1 isolated from soil.</title>
        <authorList>
            <person name="Dahal R.H."/>
        </authorList>
    </citation>
    <scope>NUCLEOTIDE SEQUENCE [LARGE SCALE GENOMIC DNA]</scope>
    <source>
        <strain evidence="16 17">G-1-1-1</strain>
    </source>
</reference>
<dbReference type="GO" id="GO:0009279">
    <property type="term" value="C:cell outer membrane"/>
    <property type="evidence" value="ECO:0007669"/>
    <property type="project" value="UniProtKB-SubCell"/>
</dbReference>
<dbReference type="InterPro" id="IPR039426">
    <property type="entry name" value="TonB-dep_rcpt-like"/>
</dbReference>
<keyword evidence="8 13" id="KW-0798">TonB box</keyword>
<evidence type="ECO:0000256" key="1">
    <source>
        <dbReference type="ARBA" id="ARBA00004571"/>
    </source>
</evidence>
<evidence type="ECO:0000256" key="12">
    <source>
        <dbReference type="PROSITE-ProRule" id="PRU01360"/>
    </source>
</evidence>
<dbReference type="GO" id="GO:0038023">
    <property type="term" value="F:signaling receptor activity"/>
    <property type="evidence" value="ECO:0007669"/>
    <property type="project" value="InterPro"/>
</dbReference>
<dbReference type="Gene3D" id="2.40.170.20">
    <property type="entry name" value="TonB-dependent receptor, beta-barrel domain"/>
    <property type="match status" value="1"/>
</dbReference>
<dbReference type="NCBIfam" id="TIGR01783">
    <property type="entry name" value="TonB-siderophor"/>
    <property type="match status" value="1"/>
</dbReference>
<gene>
    <name evidence="16" type="ORF">HHL09_02425</name>
</gene>
<keyword evidence="5 12" id="KW-0812">Transmembrane</keyword>
<evidence type="ECO:0000256" key="13">
    <source>
        <dbReference type="RuleBase" id="RU003357"/>
    </source>
</evidence>
<evidence type="ECO:0000259" key="15">
    <source>
        <dbReference type="Pfam" id="PF07715"/>
    </source>
</evidence>
<dbReference type="EMBL" id="CP051774">
    <property type="protein sequence ID" value="QJE94681.1"/>
    <property type="molecule type" value="Genomic_DNA"/>
</dbReference>
<keyword evidence="17" id="KW-1185">Reference proteome</keyword>
<dbReference type="GO" id="GO:0015891">
    <property type="term" value="P:siderophore transport"/>
    <property type="evidence" value="ECO:0007669"/>
    <property type="project" value="InterPro"/>
</dbReference>
<dbReference type="InterPro" id="IPR012910">
    <property type="entry name" value="Plug_dom"/>
</dbReference>
<evidence type="ECO:0000259" key="14">
    <source>
        <dbReference type="Pfam" id="PF00593"/>
    </source>
</evidence>
<dbReference type="GO" id="GO:0015344">
    <property type="term" value="F:siderophore uptake transmembrane transporter activity"/>
    <property type="evidence" value="ECO:0007669"/>
    <property type="project" value="TreeGrafter"/>
</dbReference>
<dbReference type="Pfam" id="PF00593">
    <property type="entry name" value="TonB_dep_Rec_b-barrel"/>
    <property type="match status" value="1"/>
</dbReference>
<evidence type="ECO:0000256" key="11">
    <source>
        <dbReference type="ARBA" id="ARBA00023237"/>
    </source>
</evidence>
<evidence type="ECO:0000256" key="10">
    <source>
        <dbReference type="ARBA" id="ARBA00023170"/>
    </source>
</evidence>
<name>A0A858RDH4_9BACT</name>
<accession>A0A858RDH4</accession>
<dbReference type="InterPro" id="IPR037066">
    <property type="entry name" value="Plug_dom_sf"/>
</dbReference>
<dbReference type="KEGG" id="luo:HHL09_02425"/>
<dbReference type="InterPro" id="IPR000531">
    <property type="entry name" value="Beta-barrel_TonB"/>
</dbReference>
<evidence type="ECO:0000256" key="4">
    <source>
        <dbReference type="ARBA" id="ARBA00022452"/>
    </source>
</evidence>
<dbReference type="AlphaFoldDB" id="A0A858RDH4"/>
<evidence type="ECO:0000313" key="16">
    <source>
        <dbReference type="EMBL" id="QJE94681.1"/>
    </source>
</evidence>
<evidence type="ECO:0000256" key="2">
    <source>
        <dbReference type="ARBA" id="ARBA00009810"/>
    </source>
</evidence>
<dbReference type="Pfam" id="PF07715">
    <property type="entry name" value="Plug"/>
    <property type="match status" value="1"/>
</dbReference>
<keyword evidence="6" id="KW-0732">Signal</keyword>
<dbReference type="Proteomes" id="UP000501812">
    <property type="component" value="Chromosome"/>
</dbReference>
<feature type="domain" description="TonB-dependent receptor plug" evidence="15">
    <location>
        <begin position="82"/>
        <end position="183"/>
    </location>
</feature>
<dbReference type="InterPro" id="IPR010105">
    <property type="entry name" value="TonB_sidphr_rcpt"/>
</dbReference>
<evidence type="ECO:0000256" key="6">
    <source>
        <dbReference type="ARBA" id="ARBA00022729"/>
    </source>
</evidence>